<reference evidence="1" key="1">
    <citation type="submission" date="2015-10" db="EMBL/GenBank/DDBJ databases">
        <authorList>
            <person name="Gilbert D.G."/>
        </authorList>
    </citation>
    <scope>NUCLEOTIDE SEQUENCE</scope>
    <source>
        <strain evidence="1">Phyl III-seqv23</strain>
    </source>
</reference>
<protein>
    <submittedName>
        <fullName evidence="1">Transposase</fullName>
    </submittedName>
</protein>
<dbReference type="AlphaFoldDB" id="A0A0S4TZ37"/>
<evidence type="ECO:0000313" key="2">
    <source>
        <dbReference type="EMBL" id="QCX48727.1"/>
    </source>
</evidence>
<reference evidence="2 3" key="2">
    <citation type="submission" date="2019-04" db="EMBL/GenBank/DDBJ databases">
        <title>Complete Genome of UW386 and Higher Quality Genome of UW700.</title>
        <authorList>
            <person name="Jacobs J."/>
            <person name="Perez A."/>
            <person name="Steidl O."/>
            <person name="Allen C."/>
        </authorList>
    </citation>
    <scope>NUCLEOTIDE SEQUENCE [LARGE SCALE GENOMIC DNA]</scope>
    <source>
        <strain evidence="2 3">UW386</strain>
    </source>
</reference>
<sequence length="67" mass="7791">MPRLVHAAPAIDLLEFTRQFSPMWGIWRAFQGRGMRGCSAPRITKYDVTTLRELEWHVDCEHPTGHL</sequence>
<proteinExistence type="predicted"/>
<accession>A0A0S4TZ37</accession>
<evidence type="ECO:0000313" key="3">
    <source>
        <dbReference type="Proteomes" id="UP000310553"/>
    </source>
</evidence>
<dbReference type="EMBL" id="CP039339">
    <property type="protein sequence ID" value="QCX48727.1"/>
    <property type="molecule type" value="Genomic_DNA"/>
</dbReference>
<organism evidence="1">
    <name type="scientific">Ralstonia solanacearum</name>
    <name type="common">Pseudomonas solanacearum</name>
    <dbReference type="NCBI Taxonomy" id="305"/>
    <lineage>
        <taxon>Bacteria</taxon>
        <taxon>Pseudomonadati</taxon>
        <taxon>Pseudomonadota</taxon>
        <taxon>Betaproteobacteria</taxon>
        <taxon>Burkholderiales</taxon>
        <taxon>Burkholderiaceae</taxon>
        <taxon>Ralstonia</taxon>
        <taxon>Ralstonia solanacearum species complex</taxon>
    </lineage>
</organism>
<gene>
    <name evidence="2" type="ORF">E7Z57_06215</name>
    <name evidence="1" type="ORF">RUN39_v1_1210018</name>
</gene>
<dbReference type="EMBL" id="LN899819">
    <property type="protein sequence ID" value="CUV15262.1"/>
    <property type="molecule type" value="Genomic_DNA"/>
</dbReference>
<name>A0A0S4TZ37_RALSL</name>
<dbReference type="Proteomes" id="UP000310553">
    <property type="component" value="Chromosome"/>
</dbReference>
<evidence type="ECO:0000313" key="1">
    <source>
        <dbReference type="EMBL" id="CUV15262.1"/>
    </source>
</evidence>